<keyword evidence="3" id="KW-1185">Reference proteome</keyword>
<organism evidence="1 3">
    <name type="scientific">Durusdinium trenchii</name>
    <dbReference type="NCBI Taxonomy" id="1381693"/>
    <lineage>
        <taxon>Eukaryota</taxon>
        <taxon>Sar</taxon>
        <taxon>Alveolata</taxon>
        <taxon>Dinophyceae</taxon>
        <taxon>Suessiales</taxon>
        <taxon>Symbiodiniaceae</taxon>
        <taxon>Durusdinium</taxon>
    </lineage>
</organism>
<name>A0ABP0MG77_9DINO</name>
<evidence type="ECO:0000313" key="1">
    <source>
        <dbReference type="EMBL" id="CAK9050118.1"/>
    </source>
</evidence>
<dbReference type="EMBL" id="CAXAMN010017269">
    <property type="protein sequence ID" value="CAK9050148.1"/>
    <property type="molecule type" value="Genomic_DNA"/>
</dbReference>
<evidence type="ECO:0000313" key="2">
    <source>
        <dbReference type="EMBL" id="CAK9050148.1"/>
    </source>
</evidence>
<proteinExistence type="predicted"/>
<sequence length="206" mass="23279">MDDDDDDGEEIEELAEDEKSRDELLNVRISKTIDGQLCSGTVTDVVVGHRTQERLYLIEYLDGDIEHMTGHEVRAGLLSWVTQDAAEILPERPERERDHPTDVIMEREEEAHEEAIEALPDDEKAKDVLLYGRITKRMDGKAFSGTIVDVAMGMNTRERLYLIRYFDGDMEHMTESEAMEALAAWADADAPHKPAGDAETADETRS</sequence>
<gene>
    <name evidence="1" type="ORF">CCMP2556_LOCUS25575</name>
    <name evidence="2" type="ORF">CCMP2556_LOCUS25590</name>
</gene>
<accession>A0ABP0MG77</accession>
<protein>
    <submittedName>
        <fullName evidence="1">Uncharacterized protein</fullName>
    </submittedName>
</protein>
<comment type="caution">
    <text evidence="1">The sequence shown here is derived from an EMBL/GenBank/DDBJ whole genome shotgun (WGS) entry which is preliminary data.</text>
</comment>
<reference evidence="1 3" key="1">
    <citation type="submission" date="2024-02" db="EMBL/GenBank/DDBJ databases">
        <authorList>
            <person name="Chen Y."/>
            <person name="Shah S."/>
            <person name="Dougan E. K."/>
            <person name="Thang M."/>
            <person name="Chan C."/>
        </authorList>
    </citation>
    <scope>NUCLEOTIDE SEQUENCE [LARGE SCALE GENOMIC DNA]</scope>
</reference>
<evidence type="ECO:0000313" key="3">
    <source>
        <dbReference type="Proteomes" id="UP001642484"/>
    </source>
</evidence>
<dbReference type="Proteomes" id="UP001642484">
    <property type="component" value="Unassembled WGS sequence"/>
</dbReference>
<dbReference type="EMBL" id="CAXAMN010017247">
    <property type="protein sequence ID" value="CAK9050118.1"/>
    <property type="molecule type" value="Genomic_DNA"/>
</dbReference>